<accession>A0A810N4H2</accession>
<evidence type="ECO:0000313" key="1">
    <source>
        <dbReference type="EMBL" id="BCJ68382.1"/>
    </source>
</evidence>
<organism evidence="1 2">
    <name type="scientific">Polymorphospora rubra</name>
    <dbReference type="NCBI Taxonomy" id="338584"/>
    <lineage>
        <taxon>Bacteria</taxon>
        <taxon>Bacillati</taxon>
        <taxon>Actinomycetota</taxon>
        <taxon>Actinomycetes</taxon>
        <taxon>Micromonosporales</taxon>
        <taxon>Micromonosporaceae</taxon>
        <taxon>Polymorphospora</taxon>
    </lineage>
</organism>
<proteinExistence type="predicted"/>
<name>A0A810N4H2_9ACTN</name>
<dbReference type="Proteomes" id="UP000680866">
    <property type="component" value="Chromosome"/>
</dbReference>
<dbReference type="AlphaFoldDB" id="A0A810N4H2"/>
<gene>
    <name evidence="1" type="ORF">Prubr_54030</name>
</gene>
<reference evidence="1" key="1">
    <citation type="submission" date="2020-08" db="EMBL/GenBank/DDBJ databases">
        <title>Whole genome shotgun sequence of Polymorphospora rubra NBRC 101157.</title>
        <authorList>
            <person name="Komaki H."/>
            <person name="Tamura T."/>
        </authorList>
    </citation>
    <scope>NUCLEOTIDE SEQUENCE</scope>
    <source>
        <strain evidence="1">NBRC 101157</strain>
    </source>
</reference>
<dbReference type="EMBL" id="AP023359">
    <property type="protein sequence ID" value="BCJ68382.1"/>
    <property type="molecule type" value="Genomic_DNA"/>
</dbReference>
<evidence type="ECO:0008006" key="3">
    <source>
        <dbReference type="Google" id="ProtNLM"/>
    </source>
</evidence>
<protein>
    <recommendedName>
        <fullName evidence="3">Methyltransferase</fullName>
    </recommendedName>
</protein>
<dbReference type="KEGG" id="pry:Prubr_54030"/>
<sequence>MELVNELDGPFDYLHLFVVTQAGMRRDFPTLREHLRPGGMLWVSWPKGGRHGTDLTMRSVIAIGYDLGMVESVCLRVDDKWAGLKFTHPKPGKTYHNSFGTLRVDEREIGLRRPVPGDVPHS</sequence>
<evidence type="ECO:0000313" key="2">
    <source>
        <dbReference type="Proteomes" id="UP000680866"/>
    </source>
</evidence>
<keyword evidence="2" id="KW-1185">Reference proteome</keyword>